<dbReference type="EMBL" id="BAABLO010000011">
    <property type="protein sequence ID" value="GAA4724690.1"/>
    <property type="molecule type" value="Genomic_DNA"/>
</dbReference>
<evidence type="ECO:0008006" key="4">
    <source>
        <dbReference type="Google" id="ProtNLM"/>
    </source>
</evidence>
<name>A0ABP8YEF3_9MICO</name>
<keyword evidence="3" id="KW-1185">Reference proteome</keyword>
<evidence type="ECO:0000313" key="2">
    <source>
        <dbReference type="EMBL" id="GAA4724690.1"/>
    </source>
</evidence>
<sequence length="190" mass="20602">MSSAARQVQLPRAGTGASAPSTLAPLRILPTPRHRPPVIAETDDDWRTPATTGPRYVQDALAVDFSLRTDEEIFGEQPTRRDDLPDPREWAGHLAQALVEVMGGVRPAPQVLRWTTPEVYAVVARRAAVSARRGLPPTRRTVVRSLRVCEPADGVAEASAVVVDGGRVRALALRLVGLDGRWRVEALQVG</sequence>
<dbReference type="Pfam" id="PF20060">
    <property type="entry name" value="DUF6459"/>
    <property type="match status" value="1"/>
</dbReference>
<dbReference type="RefSeq" id="WP_345503492.1">
    <property type="nucleotide sequence ID" value="NZ_BAABLO010000011.1"/>
</dbReference>
<organism evidence="2 3">
    <name type="scientific">Pedococcus ginsenosidimutans</name>
    <dbReference type="NCBI Taxonomy" id="490570"/>
    <lineage>
        <taxon>Bacteria</taxon>
        <taxon>Bacillati</taxon>
        <taxon>Actinomycetota</taxon>
        <taxon>Actinomycetes</taxon>
        <taxon>Micrococcales</taxon>
        <taxon>Intrasporangiaceae</taxon>
        <taxon>Pedococcus</taxon>
    </lineage>
</organism>
<dbReference type="InterPro" id="IPR045596">
    <property type="entry name" value="DUF6459"/>
</dbReference>
<protein>
    <recommendedName>
        <fullName evidence="4">3-hydroxyacyl-CoA dehydrogenase</fullName>
    </recommendedName>
</protein>
<proteinExistence type="predicted"/>
<evidence type="ECO:0000256" key="1">
    <source>
        <dbReference type="SAM" id="MobiDB-lite"/>
    </source>
</evidence>
<gene>
    <name evidence="2" type="ORF">GCM10025782_23450</name>
</gene>
<feature type="region of interest" description="Disordered" evidence="1">
    <location>
        <begin position="1"/>
        <end position="52"/>
    </location>
</feature>
<evidence type="ECO:0000313" key="3">
    <source>
        <dbReference type="Proteomes" id="UP001500556"/>
    </source>
</evidence>
<accession>A0ABP8YEF3</accession>
<dbReference type="Proteomes" id="UP001500556">
    <property type="component" value="Unassembled WGS sequence"/>
</dbReference>
<reference evidence="3" key="1">
    <citation type="journal article" date="2019" name="Int. J. Syst. Evol. Microbiol.">
        <title>The Global Catalogue of Microorganisms (GCM) 10K type strain sequencing project: providing services to taxonomists for standard genome sequencing and annotation.</title>
        <authorList>
            <consortium name="The Broad Institute Genomics Platform"/>
            <consortium name="The Broad Institute Genome Sequencing Center for Infectious Disease"/>
            <person name="Wu L."/>
            <person name="Ma J."/>
        </authorList>
    </citation>
    <scope>NUCLEOTIDE SEQUENCE [LARGE SCALE GENOMIC DNA]</scope>
    <source>
        <strain evidence="3">JCM 18961</strain>
    </source>
</reference>
<comment type="caution">
    <text evidence="2">The sequence shown here is derived from an EMBL/GenBank/DDBJ whole genome shotgun (WGS) entry which is preliminary data.</text>
</comment>